<dbReference type="EMBL" id="GL541715">
    <property type="protein sequence ID" value="KDE04121.1"/>
    <property type="molecule type" value="Genomic_DNA"/>
</dbReference>
<evidence type="ECO:0000259" key="16">
    <source>
        <dbReference type="PROSITE" id="PS51192"/>
    </source>
</evidence>
<feature type="domain" description="Chromo" evidence="15">
    <location>
        <begin position="260"/>
        <end position="316"/>
    </location>
</feature>
<keyword evidence="12" id="KW-0804">Transcription</keyword>
<dbReference type="Gene3D" id="3.40.50.10810">
    <property type="entry name" value="Tandem AAA-ATPase domain"/>
    <property type="match status" value="1"/>
</dbReference>
<dbReference type="PROSITE" id="PS51194">
    <property type="entry name" value="HELICASE_CTER"/>
    <property type="match status" value="1"/>
</dbReference>
<accession>U5HE66</accession>
<keyword evidence="6" id="KW-0378">Hydrolase</keyword>
<feature type="region of interest" description="Disordered" evidence="14">
    <location>
        <begin position="1305"/>
        <end position="1358"/>
    </location>
</feature>
<dbReference type="Proteomes" id="UP000017200">
    <property type="component" value="Unassembled WGS sequence"/>
</dbReference>
<dbReference type="GO" id="GO:0005634">
    <property type="term" value="C:nucleus"/>
    <property type="evidence" value="ECO:0007669"/>
    <property type="project" value="UniProtKB-SubCell"/>
</dbReference>
<evidence type="ECO:0000256" key="12">
    <source>
        <dbReference type="ARBA" id="ARBA00023163"/>
    </source>
</evidence>
<dbReference type="GO" id="GO:0005524">
    <property type="term" value="F:ATP binding"/>
    <property type="evidence" value="ECO:0007669"/>
    <property type="project" value="UniProtKB-KW"/>
</dbReference>
<feature type="compositionally biased region" description="Basic and acidic residues" evidence="14">
    <location>
        <begin position="1580"/>
        <end position="1592"/>
    </location>
</feature>
<organism evidence="18">
    <name type="scientific">Microbotryum lychnidis-dioicae (strain p1A1 Lamole / MvSl-1064)</name>
    <name type="common">Anther smut fungus</name>
    <dbReference type="NCBI Taxonomy" id="683840"/>
    <lineage>
        <taxon>Eukaryota</taxon>
        <taxon>Fungi</taxon>
        <taxon>Dikarya</taxon>
        <taxon>Basidiomycota</taxon>
        <taxon>Pucciniomycotina</taxon>
        <taxon>Microbotryomycetes</taxon>
        <taxon>Microbotryales</taxon>
        <taxon>Microbotryaceae</taxon>
        <taxon>Microbotryum</taxon>
    </lineage>
</organism>
<dbReference type="OrthoDB" id="5857104at2759"/>
<dbReference type="OMA" id="MLHAWCK"/>
<feature type="compositionally biased region" description="Low complexity" evidence="14">
    <location>
        <begin position="1455"/>
        <end position="1467"/>
    </location>
</feature>
<dbReference type="GO" id="GO:0000785">
    <property type="term" value="C:chromatin"/>
    <property type="evidence" value="ECO:0007669"/>
    <property type="project" value="TreeGrafter"/>
</dbReference>
<feature type="compositionally biased region" description="Acidic residues" evidence="14">
    <location>
        <begin position="67"/>
        <end position="108"/>
    </location>
</feature>
<dbReference type="GO" id="GO:0003682">
    <property type="term" value="F:chromatin binding"/>
    <property type="evidence" value="ECO:0007669"/>
    <property type="project" value="TreeGrafter"/>
</dbReference>
<dbReference type="SUPFAM" id="SSF52540">
    <property type="entry name" value="P-loop containing nucleoside triphosphate hydrolases"/>
    <property type="match status" value="2"/>
</dbReference>
<dbReference type="Gene3D" id="1.10.10.60">
    <property type="entry name" value="Homeodomain-like"/>
    <property type="match status" value="1"/>
</dbReference>
<evidence type="ECO:0000256" key="9">
    <source>
        <dbReference type="ARBA" id="ARBA00022853"/>
    </source>
</evidence>
<feature type="region of interest" description="Disordered" evidence="14">
    <location>
        <begin position="1453"/>
        <end position="1678"/>
    </location>
</feature>
<dbReference type="InterPro" id="IPR025260">
    <property type="entry name" value="CHD1-like_C"/>
</dbReference>
<dbReference type="HOGENOM" id="CLU_000315_29_2_1"/>
<keyword evidence="13" id="KW-0539">Nucleus</keyword>
<keyword evidence="9" id="KW-0156">Chromatin regulator</keyword>
<dbReference type="InterPro" id="IPR056302">
    <property type="entry name" value="CHD1-2/Hrp3_HTH"/>
</dbReference>
<dbReference type="SUPFAM" id="SSF54160">
    <property type="entry name" value="Chromo domain-like"/>
    <property type="match status" value="2"/>
</dbReference>
<dbReference type="SMART" id="SM00298">
    <property type="entry name" value="CHROMO"/>
    <property type="match status" value="2"/>
</dbReference>
<evidence type="ECO:0000256" key="10">
    <source>
        <dbReference type="ARBA" id="ARBA00023015"/>
    </source>
</evidence>
<feature type="compositionally biased region" description="Low complexity" evidence="14">
    <location>
        <begin position="1526"/>
        <end position="1551"/>
    </location>
</feature>
<sequence>MQVEPLPAGPPTPPVPLVSGGVEVPPNAVAAAAPTASSSSSVLVGAPQPIPTLASMAPQDGHSNMSIDDDDEDLSINESEEGDDDGDEDDEDDEDEDDNDNDDDDDDDGGHGERDRSRATTSASTLGLTTGGQKPTRRLDLPEDYDPELYGVRRSGRASLPIKVHGDDEDSSSAEPPSRSNRGKGQAISSTSRIASTSEDQSASSSSSSSSSEEDDENDKVLPNYNEKHMGVDLSDDDFDVGRGYVIQGKNDEDGIDGVFSYKRDGEHEDDPEDEPSRNLRFLVKWQGYSHIHNTWETYEYLKRFKGFKRVENFIKTVWALRQRILNDPATNREDLEALEIERERQAEQLEGYKRVERIVAQRSAPANADIDHEHLEYLCKWWGLAYSECTWEDHDTVRSIAAPAIESFLERVGSAHLPHKSTHYGKSRPPFRKLVEQPDYIQGGTLKEFQMTGLNWLAYLWSRGENGILADEMGLGKTVQTCSFLSYLFHERQQYGPFLVVVPLSTLPAWQMQLAHWSPDLNVIAYMGNGPSRKTIRDHEFGDRRKPNFNVLLTTYEFVLKDKSDLGALKWQYMAIDEAHRLKNNESQLYEALMSFSAAAKLLITGTPLQNNVKELLALMHFLSPDKFELAGDFDLNDEEKEEKIRDLHGKLESIMLRRLKRDVIKELPTKSERILRVEMSTMQMWWYKNILTRNYQALSSSNPSVSLLNIAMELKKASNHPFLFEGAEIRSDVREETLKGLVMNSGKMVLLDKLLARLKADGHRVLVFSQMVRMLDILSDYCALRGYLYQRLDGTVPSETRRKAIEHYNAPESPDFVFLLSTRAGGLGINLETADTVVIFDSDWNPQNDLQAMARAHRIGQKSHVNVYRFVTKDTVEEDVLERARKKMVLEYAIVNQMDTSGTNLGAAASSRPDNYTRDELSQILKFGAANIFKQDAGQTKLEEMDLDEVINEAEAYETATGATGTSLGGEEFLNQFAVQDVKADMTSWEDIIPADIRAEADEQRVKEETEAAIAAQTQRRAAAQVAPGAYQGQQGSRADSRSSSPDSDKDSVKGEGEKKKRGPRKTEAQRAMELKDRDLRMLVRALQRFGDIRHRYDAIVKDARLENKNRTVVTQMIDDVVKICKDAIEEKRLLLETRRLAGEEVTVAMKNKAVLVSYRSITNINAETVLQRAAELRLLHQYLNPLPDPSAWVFPIEDTKATLNWNCEWAVADDAKLMIGVWRHGHGMWEAIENDPQLGLEGKFFLEDAKIKAEDSAKRQLPNAIHLVRRADYLLHLLLETHLATRQGGDLSSTSLLAKSAGAPRPKIAAGDRIRDSVGTASSKIPKPHKGSTSSSSKSKKPVAPDSSSDDDSVYASMDEAECKDLLRPVKRELKRLKLDTQDYSRDEKVAHLKECLSAIGQRIEYTANLEESSRSTEKRRKHLWKWTTHFFPRRVQTDRLRSMYEKLTGRTSNAPAATSAPSTQPHPPASGGLPSIKRKSTDDDPNHKKPRLSESGSGSRPSATPSSVASLPTIPRATNGGHRSPQLHQQSQSHHSLYQASSSSSYPPSRPYDRERGREPYSTSSYSNGYGGGSQDRSRDYRPNDHDRSHHSHYPPLSSTSNNRDYSNRGGYSNGHGQPPAPFLSSSSAPLPQPQYPHLHQSMQQQQHPQHYPQQYPSQYSRPPSSYAPTSQHP</sequence>
<dbReference type="InterPro" id="IPR000953">
    <property type="entry name" value="Chromo/chromo_shadow_dom"/>
</dbReference>
<feature type="compositionally biased region" description="Basic and acidic residues" evidence="14">
    <location>
        <begin position="109"/>
        <end position="118"/>
    </location>
</feature>
<dbReference type="CDD" id="cd18665">
    <property type="entry name" value="CD1_tandem_CHD1_yeast_like"/>
    <property type="match status" value="1"/>
</dbReference>
<evidence type="ECO:0000256" key="6">
    <source>
        <dbReference type="ARBA" id="ARBA00022801"/>
    </source>
</evidence>
<keyword evidence="7" id="KW-0347">Helicase</keyword>
<keyword evidence="20" id="KW-1185">Reference proteome</keyword>
<comment type="similarity">
    <text evidence="2">Belongs to the SNF2/RAD54 helicase family. SWR1 subfamily.</text>
</comment>
<evidence type="ECO:0000256" key="7">
    <source>
        <dbReference type="ARBA" id="ARBA00022806"/>
    </source>
</evidence>
<dbReference type="SMART" id="SM00487">
    <property type="entry name" value="DEXDc"/>
    <property type="match status" value="1"/>
</dbReference>
<dbReference type="GO" id="GO:0140658">
    <property type="term" value="F:ATP-dependent chromatin remodeler activity"/>
    <property type="evidence" value="ECO:0007669"/>
    <property type="project" value="TreeGrafter"/>
</dbReference>
<evidence type="ECO:0000313" key="20">
    <source>
        <dbReference type="Proteomes" id="UP000017200"/>
    </source>
</evidence>
<dbReference type="Gene3D" id="3.40.50.300">
    <property type="entry name" value="P-loop containing nucleotide triphosphate hydrolases"/>
    <property type="match status" value="1"/>
</dbReference>
<dbReference type="PROSITE" id="PS51192">
    <property type="entry name" value="HELICASE_ATP_BIND_1"/>
    <property type="match status" value="1"/>
</dbReference>
<feature type="region of interest" description="Disordered" evidence="14">
    <location>
        <begin position="1"/>
        <end position="236"/>
    </location>
</feature>
<dbReference type="Gene3D" id="6.10.140.1440">
    <property type="match status" value="1"/>
</dbReference>
<dbReference type="EC" id="3.6.4.12" evidence="3"/>
<evidence type="ECO:0000256" key="3">
    <source>
        <dbReference type="ARBA" id="ARBA00012551"/>
    </source>
</evidence>
<dbReference type="Pfam" id="PF00176">
    <property type="entry name" value="SNF2-rel_dom"/>
    <property type="match status" value="1"/>
</dbReference>
<dbReference type="FunFam" id="3.40.50.10810:FF:000005">
    <property type="entry name" value="Photoperiod-independent early flowering 1"/>
    <property type="match status" value="1"/>
</dbReference>
<dbReference type="InterPro" id="IPR023779">
    <property type="entry name" value="Chromodomain_CS"/>
</dbReference>
<feature type="domain" description="Helicase C-terminal" evidence="17">
    <location>
        <begin position="752"/>
        <end position="908"/>
    </location>
</feature>
<dbReference type="InterPro" id="IPR049730">
    <property type="entry name" value="SNF2/RAD54-like_C"/>
</dbReference>
<evidence type="ECO:0000313" key="19">
    <source>
        <dbReference type="EnsemblFungi" id="MVLG_05413T0"/>
    </source>
</evidence>
<feature type="region of interest" description="Disordered" evidence="14">
    <location>
        <begin position="1010"/>
        <end position="1075"/>
    </location>
</feature>
<evidence type="ECO:0000259" key="15">
    <source>
        <dbReference type="PROSITE" id="PS50013"/>
    </source>
</evidence>
<dbReference type="CDD" id="cd18793">
    <property type="entry name" value="SF2_C_SNF"/>
    <property type="match status" value="1"/>
</dbReference>
<feature type="compositionally biased region" description="Low complexity" evidence="14">
    <location>
        <begin position="1014"/>
        <end position="1029"/>
    </location>
</feature>
<dbReference type="InterPro" id="IPR027417">
    <property type="entry name" value="P-loop_NTPase"/>
</dbReference>
<dbReference type="Pfam" id="PF00271">
    <property type="entry name" value="Helicase_C"/>
    <property type="match status" value="1"/>
</dbReference>
<reference evidence="18 20" key="3">
    <citation type="journal article" date="2015" name="BMC Genomics">
        <title>Sex and parasites: genomic and transcriptomic analysis of Microbotryum lychnidis-dioicae, the biotrophic and plant-castrating anther smut fungus.</title>
        <authorList>
            <person name="Perlin M.H."/>
            <person name="Amselem J."/>
            <person name="Fontanillas E."/>
            <person name="Toh S.S."/>
            <person name="Chen Z."/>
            <person name="Goldberg J."/>
            <person name="Duplessis S."/>
            <person name="Henrissat B."/>
            <person name="Young S."/>
            <person name="Zeng Q."/>
            <person name="Aguileta G."/>
            <person name="Petit E."/>
            <person name="Badouin H."/>
            <person name="Andrews J."/>
            <person name="Razeeq D."/>
            <person name="Gabaldon T."/>
            <person name="Quesneville H."/>
            <person name="Giraud T."/>
            <person name="Hood M.E."/>
            <person name="Schultz D.J."/>
            <person name="Cuomo C.A."/>
        </authorList>
    </citation>
    <scope>NUCLEOTIDE SEQUENCE [LARGE SCALE GENOMIC DNA]</scope>
    <source>
        <strain evidence="18">P1A1 Lamole</strain>
        <strain evidence="20">p1A1 Lamole</strain>
    </source>
</reference>
<comment type="subcellular location">
    <subcellularLocation>
        <location evidence="1">Nucleus</location>
    </subcellularLocation>
</comment>
<dbReference type="InterPro" id="IPR023780">
    <property type="entry name" value="Chromo_domain"/>
</dbReference>
<feature type="domain" description="Chromo" evidence="15">
    <location>
        <begin position="354"/>
        <end position="421"/>
    </location>
</feature>
<feature type="compositionally biased region" description="Polar residues" evidence="14">
    <location>
        <begin position="1498"/>
        <end position="1514"/>
    </location>
</feature>
<dbReference type="InParanoid" id="U5HE66"/>
<evidence type="ECO:0000256" key="14">
    <source>
        <dbReference type="SAM" id="MobiDB-lite"/>
    </source>
</evidence>
<dbReference type="GO" id="GO:0042393">
    <property type="term" value="F:histone binding"/>
    <property type="evidence" value="ECO:0007669"/>
    <property type="project" value="TreeGrafter"/>
</dbReference>
<dbReference type="GO" id="GO:0016887">
    <property type="term" value="F:ATP hydrolysis activity"/>
    <property type="evidence" value="ECO:0007669"/>
    <property type="project" value="TreeGrafter"/>
</dbReference>
<dbReference type="PROSITE" id="PS50013">
    <property type="entry name" value="CHROMO_2"/>
    <property type="match status" value="2"/>
</dbReference>
<evidence type="ECO:0000256" key="2">
    <source>
        <dbReference type="ARBA" id="ARBA00009220"/>
    </source>
</evidence>
<reference evidence="18" key="2">
    <citation type="submission" date="2010-11" db="EMBL/GenBank/DDBJ databases">
        <authorList>
            <consortium name="The Broad Institute Genome Sequencing Platform"/>
            <person name="Earl A."/>
            <person name="Ward D."/>
            <person name="Feldgarden M."/>
            <person name="Gevers D."/>
            <person name="Butler R."/>
            <person name="Young S.K."/>
            <person name="Zeng Q."/>
            <person name="Gargeya S."/>
            <person name="Fitzgerald M."/>
            <person name="Haas B."/>
            <person name="Abouelleil A."/>
            <person name="Alvarado L."/>
            <person name="Arachchi H.M."/>
            <person name="Berlin A."/>
            <person name="Brown A."/>
            <person name="Chapman S.B."/>
            <person name="Chen Z."/>
            <person name="Dunbar C."/>
            <person name="Freedman E."/>
            <person name="Gearin G."/>
            <person name="Gellesch M."/>
            <person name="Goldberg J."/>
            <person name="Griggs A."/>
            <person name="Gujja S."/>
            <person name="Heilman E."/>
            <person name="Heiman D."/>
            <person name="Howarth C."/>
            <person name="Larson L."/>
            <person name="Lui A."/>
            <person name="MacDonald P.J.P."/>
            <person name="Mehta T."/>
            <person name="Montmayeur A."/>
            <person name="Murphy C."/>
            <person name="Neiman D."/>
            <person name="Pearson M."/>
            <person name="Priest M."/>
            <person name="Roberts A."/>
            <person name="Saif S."/>
            <person name="Shea T."/>
            <person name="Shenoy N."/>
            <person name="Sisk P."/>
            <person name="Stolte C."/>
            <person name="Sykes S."/>
            <person name="White J."/>
            <person name="Yandava C."/>
            <person name="Wortman J."/>
            <person name="Nusbaum C."/>
            <person name="Birren B."/>
        </authorList>
    </citation>
    <scope>NUCLEOTIDE SEQUENCE</scope>
    <source>
        <strain evidence="18">P1A1 Lamole</strain>
    </source>
</reference>
<feature type="compositionally biased region" description="Low complexity" evidence="14">
    <location>
        <begin position="119"/>
        <end position="132"/>
    </location>
</feature>
<feature type="compositionally biased region" description="Low complexity" evidence="14">
    <location>
        <begin position="1334"/>
        <end position="1350"/>
    </location>
</feature>
<feature type="compositionally biased region" description="Pro residues" evidence="14">
    <location>
        <begin position="7"/>
        <end position="16"/>
    </location>
</feature>
<evidence type="ECO:0000256" key="1">
    <source>
        <dbReference type="ARBA" id="ARBA00004123"/>
    </source>
</evidence>
<name>U5HE66_USTV1</name>
<evidence type="ECO:0000259" key="17">
    <source>
        <dbReference type="PROSITE" id="PS51194"/>
    </source>
</evidence>
<dbReference type="InterPro" id="IPR038718">
    <property type="entry name" value="SNF2-like_sf"/>
</dbReference>
<dbReference type="SMART" id="SM00490">
    <property type="entry name" value="HELICc"/>
    <property type="match status" value="1"/>
</dbReference>
<feature type="region of interest" description="Disordered" evidence="14">
    <location>
        <begin position="248"/>
        <end position="276"/>
    </location>
</feature>
<dbReference type="FunCoup" id="U5HE66">
    <property type="interactions" value="481"/>
</dbReference>
<dbReference type="SMART" id="SM01176">
    <property type="entry name" value="DUF4208"/>
    <property type="match status" value="1"/>
</dbReference>
<feature type="compositionally biased region" description="Basic and acidic residues" evidence="14">
    <location>
        <begin position="1049"/>
        <end position="1075"/>
    </location>
</feature>
<evidence type="ECO:0000256" key="13">
    <source>
        <dbReference type="ARBA" id="ARBA00023242"/>
    </source>
</evidence>
<evidence type="ECO:0000313" key="18">
    <source>
        <dbReference type="EMBL" id="KDE04121.1"/>
    </source>
</evidence>
<keyword evidence="10" id="KW-0805">Transcription regulation</keyword>
<dbReference type="Pfam" id="PF23588">
    <property type="entry name" value="HTH_CHD1_Hrp3"/>
    <property type="match status" value="1"/>
</dbReference>
<feature type="compositionally biased region" description="Low complexity" evidence="14">
    <location>
        <begin position="187"/>
        <end position="211"/>
    </location>
</feature>
<evidence type="ECO:0000256" key="4">
    <source>
        <dbReference type="ARBA" id="ARBA00022737"/>
    </source>
</evidence>
<evidence type="ECO:0000256" key="11">
    <source>
        <dbReference type="ARBA" id="ARBA00023125"/>
    </source>
</evidence>
<evidence type="ECO:0000256" key="8">
    <source>
        <dbReference type="ARBA" id="ARBA00022840"/>
    </source>
</evidence>
<dbReference type="GO" id="GO:0034728">
    <property type="term" value="P:nucleosome organization"/>
    <property type="evidence" value="ECO:0007669"/>
    <property type="project" value="TreeGrafter"/>
</dbReference>
<proteinExistence type="inferred from homology"/>
<dbReference type="GO" id="GO:0003678">
    <property type="term" value="F:DNA helicase activity"/>
    <property type="evidence" value="ECO:0007669"/>
    <property type="project" value="UniProtKB-EC"/>
</dbReference>
<dbReference type="STRING" id="683840.U5HE66"/>
<evidence type="ECO:0000256" key="5">
    <source>
        <dbReference type="ARBA" id="ARBA00022741"/>
    </source>
</evidence>
<keyword evidence="11" id="KW-0238">DNA-binding</keyword>
<dbReference type="InterPro" id="IPR016197">
    <property type="entry name" value="Chromo-like_dom_sf"/>
</dbReference>
<dbReference type="InterPro" id="IPR000330">
    <property type="entry name" value="SNF2_N"/>
</dbReference>
<dbReference type="EMBL" id="AEIJ01000571">
    <property type="status" value="NOT_ANNOTATED_CDS"/>
    <property type="molecule type" value="Genomic_DNA"/>
</dbReference>
<dbReference type="Gene3D" id="2.40.50.40">
    <property type="match status" value="2"/>
</dbReference>
<gene>
    <name evidence="18" type="ORF">MVLG_05413</name>
</gene>
<feature type="compositionally biased region" description="Low complexity" evidence="14">
    <location>
        <begin position="17"/>
        <end position="47"/>
    </location>
</feature>
<dbReference type="CDD" id="cd18659">
    <property type="entry name" value="CD2_tandem"/>
    <property type="match status" value="1"/>
</dbReference>
<dbReference type="InterPro" id="IPR001650">
    <property type="entry name" value="Helicase_C-like"/>
</dbReference>
<reference evidence="20" key="1">
    <citation type="submission" date="2010-11" db="EMBL/GenBank/DDBJ databases">
        <title>The genome sequence of Microbotryum violaceum strain p1A1 Lamole.</title>
        <authorList>
            <person name="Cuomo C."/>
            <person name="Perlin M."/>
            <person name="Young S.K."/>
            <person name="Zeng Q."/>
            <person name="Gargeya S."/>
            <person name="Alvarado L."/>
            <person name="Berlin A."/>
            <person name="Chapman S.B."/>
            <person name="Chen Z."/>
            <person name="Freedman E."/>
            <person name="Gellesch M."/>
            <person name="Goldberg J."/>
            <person name="Griggs A."/>
            <person name="Gujja S."/>
            <person name="Heilman E."/>
            <person name="Heiman D."/>
            <person name="Howarth C."/>
            <person name="Mehta T."/>
            <person name="Neiman D."/>
            <person name="Pearson M."/>
            <person name="Roberts A."/>
            <person name="Saif S."/>
            <person name="Shea T."/>
            <person name="Shenoy N."/>
            <person name="Sisk P."/>
            <person name="Stolte C."/>
            <person name="Sykes S."/>
            <person name="White J."/>
            <person name="Yandava C."/>
            <person name="Haas B."/>
            <person name="Nusbaum C."/>
            <person name="Birren B."/>
        </authorList>
    </citation>
    <scope>NUCLEOTIDE SEQUENCE [LARGE SCALE GENOMIC DNA]</scope>
    <source>
        <strain evidence="20">p1A1 Lamole</strain>
    </source>
</reference>
<dbReference type="InterPro" id="IPR014001">
    <property type="entry name" value="Helicase_ATP-bd"/>
</dbReference>
<reference evidence="19" key="4">
    <citation type="submission" date="2015-06" db="UniProtKB">
        <authorList>
            <consortium name="EnsemblFungi"/>
        </authorList>
    </citation>
    <scope>IDENTIFICATION</scope>
</reference>
<dbReference type="Pfam" id="PF00385">
    <property type="entry name" value="Chromo"/>
    <property type="match status" value="2"/>
</dbReference>
<dbReference type="PROSITE" id="PS00598">
    <property type="entry name" value="CHROMO_1"/>
    <property type="match status" value="2"/>
</dbReference>
<dbReference type="PANTHER" id="PTHR45623:SF14">
    <property type="entry name" value="CHROMODOMAIN-HELICASE-DNA-BINDING PROTEIN 1"/>
    <property type="match status" value="1"/>
</dbReference>
<feature type="compositionally biased region" description="Low complexity" evidence="14">
    <location>
        <begin position="1627"/>
        <end position="1671"/>
    </location>
</feature>
<keyword evidence="8" id="KW-0067">ATP-binding</keyword>
<keyword evidence="5" id="KW-0547">Nucleotide-binding</keyword>
<dbReference type="Pfam" id="PF13907">
    <property type="entry name" value="CHD1-like_C"/>
    <property type="match status" value="1"/>
</dbReference>
<dbReference type="EnsemblFungi" id="MVLG_05413T0">
    <property type="protein sequence ID" value="MVLG_05413T0"/>
    <property type="gene ID" value="MVLG_05413"/>
</dbReference>
<feature type="domain" description="Helicase ATP-binding" evidence="16">
    <location>
        <begin position="459"/>
        <end position="627"/>
    </location>
</feature>
<protein>
    <recommendedName>
        <fullName evidence="3">DNA helicase</fullName>
        <ecNumber evidence="3">3.6.4.12</ecNumber>
    </recommendedName>
</protein>
<keyword evidence="4" id="KW-0677">Repeat</keyword>
<dbReference type="PANTHER" id="PTHR45623">
    <property type="entry name" value="CHROMODOMAIN-HELICASE-DNA-BINDING PROTEIN 3-RELATED-RELATED"/>
    <property type="match status" value="1"/>
</dbReference>
<dbReference type="GO" id="GO:0003677">
    <property type="term" value="F:DNA binding"/>
    <property type="evidence" value="ECO:0007669"/>
    <property type="project" value="UniProtKB-KW"/>
</dbReference>